<evidence type="ECO:0008006" key="5">
    <source>
        <dbReference type="Google" id="ProtNLM"/>
    </source>
</evidence>
<protein>
    <recommendedName>
        <fullName evidence="5">Chromo domain-containing protein</fullName>
    </recommendedName>
</protein>
<name>A0AAD2CBC9_9STRA</name>
<evidence type="ECO:0000256" key="1">
    <source>
        <dbReference type="SAM" id="MobiDB-lite"/>
    </source>
</evidence>
<dbReference type="Proteomes" id="UP001295423">
    <property type="component" value="Unassembled WGS sequence"/>
</dbReference>
<reference evidence="3" key="1">
    <citation type="submission" date="2023-08" db="EMBL/GenBank/DDBJ databases">
        <authorList>
            <person name="Audoor S."/>
            <person name="Bilcke G."/>
        </authorList>
    </citation>
    <scope>NUCLEOTIDE SEQUENCE</scope>
</reference>
<evidence type="ECO:0000256" key="2">
    <source>
        <dbReference type="SAM" id="SignalP"/>
    </source>
</evidence>
<gene>
    <name evidence="3" type="ORF">CYCCA115_LOCUS38</name>
</gene>
<keyword evidence="2" id="KW-0732">Signal</keyword>
<accession>A0AAD2CBC9</accession>
<dbReference type="EMBL" id="CAKOGP040000001">
    <property type="protein sequence ID" value="CAJ1889844.1"/>
    <property type="molecule type" value="Genomic_DNA"/>
</dbReference>
<organism evidence="3 4">
    <name type="scientific">Cylindrotheca closterium</name>
    <dbReference type="NCBI Taxonomy" id="2856"/>
    <lineage>
        <taxon>Eukaryota</taxon>
        <taxon>Sar</taxon>
        <taxon>Stramenopiles</taxon>
        <taxon>Ochrophyta</taxon>
        <taxon>Bacillariophyta</taxon>
        <taxon>Bacillariophyceae</taxon>
        <taxon>Bacillariophycidae</taxon>
        <taxon>Bacillariales</taxon>
        <taxon>Bacillariaceae</taxon>
        <taxon>Cylindrotheca</taxon>
    </lineage>
</organism>
<proteinExistence type="predicted"/>
<sequence>MKPSISIFLLSSFLLHDGSAFVSVPSRSISRQTFLQAEAPSEQPPASANEPKPAQPKAVILDPYLPAADPKYKVTGKVGGGDFIVSRSGGPTDEELTDENLYRIIERKASDLEVNTLVWKCLGYRFDGQEWAPEEVFPKWKDRFPEPPDFIGMQRMYSKEIDGPCLRNNQSLVRSIPAENKDSYLKKHMMPFGFTGYKVSELTPNLTRRAQCTNWLLFYREELYGYTVEELRERRRLKQEQQEKERLVRIEKGEEEEWKPPVKEVF</sequence>
<keyword evidence="4" id="KW-1185">Reference proteome</keyword>
<dbReference type="AlphaFoldDB" id="A0AAD2CBC9"/>
<comment type="caution">
    <text evidence="3">The sequence shown here is derived from an EMBL/GenBank/DDBJ whole genome shotgun (WGS) entry which is preliminary data.</text>
</comment>
<feature type="region of interest" description="Disordered" evidence="1">
    <location>
        <begin position="35"/>
        <end position="54"/>
    </location>
</feature>
<dbReference type="Gene3D" id="1.10.418.90">
    <property type="entry name" value="Protein of unknown function DUF1823"/>
    <property type="match status" value="1"/>
</dbReference>
<evidence type="ECO:0000313" key="4">
    <source>
        <dbReference type="Proteomes" id="UP001295423"/>
    </source>
</evidence>
<dbReference type="Pfam" id="PF08853">
    <property type="entry name" value="DUF1823"/>
    <property type="match status" value="1"/>
</dbReference>
<feature type="compositionally biased region" description="Low complexity" evidence="1">
    <location>
        <begin position="36"/>
        <end position="51"/>
    </location>
</feature>
<dbReference type="InterPro" id="IPR014952">
    <property type="entry name" value="DUF1823"/>
</dbReference>
<feature type="chain" id="PRO_5041940616" description="Chromo domain-containing protein" evidence="2">
    <location>
        <begin position="21"/>
        <end position="266"/>
    </location>
</feature>
<evidence type="ECO:0000313" key="3">
    <source>
        <dbReference type="EMBL" id="CAJ1889844.1"/>
    </source>
</evidence>
<feature type="signal peptide" evidence="2">
    <location>
        <begin position="1"/>
        <end position="20"/>
    </location>
</feature>